<accession>A0A545AIP9</accession>
<name>A0A545AIP9_9ACTN</name>
<dbReference type="Pfam" id="PF03995">
    <property type="entry name" value="Inhibitor_I36"/>
    <property type="match status" value="1"/>
</dbReference>
<protein>
    <recommendedName>
        <fullName evidence="3">Peptidase inhibitor family I36 protein</fullName>
    </recommendedName>
</protein>
<organism evidence="1 2">
    <name type="scientific">Cryptosporangium phraense</name>
    <dbReference type="NCBI Taxonomy" id="2593070"/>
    <lineage>
        <taxon>Bacteria</taxon>
        <taxon>Bacillati</taxon>
        <taxon>Actinomycetota</taxon>
        <taxon>Actinomycetes</taxon>
        <taxon>Cryptosporangiales</taxon>
        <taxon>Cryptosporangiaceae</taxon>
        <taxon>Cryptosporangium</taxon>
    </lineage>
</organism>
<evidence type="ECO:0000313" key="1">
    <source>
        <dbReference type="EMBL" id="TQS41201.1"/>
    </source>
</evidence>
<comment type="caution">
    <text evidence="1">The sequence shown here is derived from an EMBL/GenBank/DDBJ whole genome shotgun (WGS) entry which is preliminary data.</text>
</comment>
<dbReference type="AlphaFoldDB" id="A0A545AIP9"/>
<dbReference type="Proteomes" id="UP000317982">
    <property type="component" value="Unassembled WGS sequence"/>
</dbReference>
<gene>
    <name evidence="1" type="ORF">FL583_31220</name>
</gene>
<sequence>MSKLHTGATARGRRAVGRWSAAVVAVLFALVMGVGLGQPASAATAGSASSGLTLTAVSPAAAAAAPSGCSAGNLCFWKDANMVDGPGELSGTNSNWAAFSHQSCASHTWNNCASSLYNNGTSCTALVWLSAGFTEGVESLGRGQGVKNLTTWNVDTGPWNDNISANSWSC</sequence>
<dbReference type="Gene3D" id="2.60.20.10">
    <property type="entry name" value="Crystallins"/>
    <property type="match status" value="1"/>
</dbReference>
<dbReference type="OrthoDB" id="4828574at2"/>
<dbReference type="InParanoid" id="A0A545AIP9"/>
<keyword evidence="2" id="KW-1185">Reference proteome</keyword>
<dbReference type="EMBL" id="VIRS01000029">
    <property type="protein sequence ID" value="TQS41201.1"/>
    <property type="molecule type" value="Genomic_DNA"/>
</dbReference>
<evidence type="ECO:0000313" key="2">
    <source>
        <dbReference type="Proteomes" id="UP000317982"/>
    </source>
</evidence>
<reference evidence="1 2" key="1">
    <citation type="submission" date="2019-07" db="EMBL/GenBank/DDBJ databases">
        <title>Cryptosporangium phraense sp. nov., isolated from plant litter.</title>
        <authorList>
            <person name="Suriyachadkun C."/>
        </authorList>
    </citation>
    <scope>NUCLEOTIDE SEQUENCE [LARGE SCALE GENOMIC DNA]</scope>
    <source>
        <strain evidence="1 2">A-T 5661</strain>
    </source>
</reference>
<proteinExistence type="predicted"/>
<dbReference type="RefSeq" id="WP_142708450.1">
    <property type="nucleotide sequence ID" value="NZ_VIRS01000029.1"/>
</dbReference>
<evidence type="ECO:0008006" key="3">
    <source>
        <dbReference type="Google" id="ProtNLM"/>
    </source>
</evidence>